<dbReference type="InterPro" id="IPR022484">
    <property type="entry name" value="PEP-CTERM/exosrtase_acylTfrase"/>
</dbReference>
<evidence type="ECO:0000313" key="2">
    <source>
        <dbReference type="Proteomes" id="UP000219353"/>
    </source>
</evidence>
<proteinExistence type="predicted"/>
<dbReference type="SUPFAM" id="SSF55729">
    <property type="entry name" value="Acyl-CoA N-acyltransferases (Nat)"/>
    <property type="match status" value="1"/>
</dbReference>
<dbReference type="EMBL" id="OBEB01000005">
    <property type="protein sequence ID" value="SNY54435.1"/>
    <property type="molecule type" value="Genomic_DNA"/>
</dbReference>
<dbReference type="Proteomes" id="UP000219353">
    <property type="component" value="Unassembled WGS sequence"/>
</dbReference>
<dbReference type="NCBIfam" id="TIGR03694">
    <property type="entry name" value="exosort_acyl"/>
    <property type="match status" value="1"/>
</dbReference>
<sequence length="280" mass="31591">MTLLNPTLRQPEQNAFVPAISAEKPANELNLSDFSAYFQASQAISHHEKNKVFRLRHKVYCEELNFEPPRPSGLEQDDFDRRALHCSLADAQSGEIAGTVRLIHCEQEPGPLPIEKYFAGRFTAPHLSPACFPRQHVCEISRLAVAAQFRRRIKDTAAKDLPALSSSSRPFNRFIAIGLYLMATAMCLEKGYYHGFVTIEPSLARILQRIGINFNQIGEAIDFNGKRAPYYLDAREVVANLLPEYRDLMQRLSGQLLTEPELVASSRQMTTNTDLQWAIA</sequence>
<dbReference type="RefSeq" id="WP_097111864.1">
    <property type="nucleotide sequence ID" value="NZ_OBEB01000005.1"/>
</dbReference>
<dbReference type="Gene3D" id="3.40.630.30">
    <property type="match status" value="1"/>
</dbReference>
<keyword evidence="2" id="KW-1185">Reference proteome</keyword>
<name>A0A285J290_9GAMM</name>
<dbReference type="OrthoDB" id="582214at2"/>
<accession>A0A285J290</accession>
<protein>
    <submittedName>
        <fullName evidence="1">N-acyl amino acid synthase, PEP-CTERM/exosortase system-associated</fullName>
    </submittedName>
</protein>
<organism evidence="1 2">
    <name type="scientific">Arsukibacterium tuosuense</name>
    <dbReference type="NCBI Taxonomy" id="1323745"/>
    <lineage>
        <taxon>Bacteria</taxon>
        <taxon>Pseudomonadati</taxon>
        <taxon>Pseudomonadota</taxon>
        <taxon>Gammaproteobacteria</taxon>
        <taxon>Chromatiales</taxon>
        <taxon>Chromatiaceae</taxon>
        <taxon>Arsukibacterium</taxon>
    </lineage>
</organism>
<dbReference type="InterPro" id="IPR016181">
    <property type="entry name" value="Acyl_CoA_acyltransferase"/>
</dbReference>
<dbReference type="Pfam" id="PF13444">
    <property type="entry name" value="Acetyltransf_5"/>
    <property type="match status" value="1"/>
</dbReference>
<gene>
    <name evidence="1" type="ORF">SAMN06297280_2651</name>
</gene>
<evidence type="ECO:0000313" key="1">
    <source>
        <dbReference type="EMBL" id="SNY54435.1"/>
    </source>
</evidence>
<reference evidence="2" key="1">
    <citation type="submission" date="2017-09" db="EMBL/GenBank/DDBJ databases">
        <authorList>
            <person name="Varghese N."/>
            <person name="Submissions S."/>
        </authorList>
    </citation>
    <scope>NUCLEOTIDE SEQUENCE [LARGE SCALE GENOMIC DNA]</scope>
    <source>
        <strain evidence="2">CGMCC 1.12461</strain>
    </source>
</reference>
<dbReference type="AlphaFoldDB" id="A0A285J290"/>